<evidence type="ECO:0000256" key="2">
    <source>
        <dbReference type="SAM" id="SignalP"/>
    </source>
</evidence>
<feature type="chain" id="PRO_5027675768" evidence="2">
    <location>
        <begin position="22"/>
        <end position="494"/>
    </location>
</feature>
<feature type="region of interest" description="Disordered" evidence="1">
    <location>
        <begin position="455"/>
        <end position="494"/>
    </location>
</feature>
<proteinExistence type="predicted"/>
<name>A0A6V7KHR1_9HYME</name>
<protein>
    <submittedName>
        <fullName evidence="3">Uncharacterized protein</fullName>
    </submittedName>
</protein>
<feature type="compositionally biased region" description="Basic and acidic residues" evidence="1">
    <location>
        <begin position="466"/>
        <end position="482"/>
    </location>
</feature>
<accession>A0A6V7KHR1</accession>
<organism evidence="3">
    <name type="scientific">Bracon brevicornis</name>
    <dbReference type="NCBI Taxonomy" id="1563983"/>
    <lineage>
        <taxon>Eukaryota</taxon>
        <taxon>Metazoa</taxon>
        <taxon>Ecdysozoa</taxon>
        <taxon>Arthropoda</taxon>
        <taxon>Hexapoda</taxon>
        <taxon>Insecta</taxon>
        <taxon>Pterygota</taxon>
        <taxon>Neoptera</taxon>
        <taxon>Endopterygota</taxon>
        <taxon>Hymenoptera</taxon>
        <taxon>Apocrita</taxon>
        <taxon>Ichneumonoidea</taxon>
        <taxon>Braconidae</taxon>
        <taxon>Braconinae</taxon>
        <taxon>Bracon</taxon>
    </lineage>
</organism>
<keyword evidence="2" id="KW-0732">Signal</keyword>
<dbReference type="EMBL" id="CADCXW020000158">
    <property type="protein sequence ID" value="CAD1562611.1"/>
    <property type="molecule type" value="Genomic_DNA"/>
</dbReference>
<evidence type="ECO:0000313" key="3">
    <source>
        <dbReference type="EMBL" id="CAD1562611.1"/>
    </source>
</evidence>
<gene>
    <name evidence="3" type="ORF">BBRV_LOCUS77607</name>
</gene>
<feature type="region of interest" description="Disordered" evidence="1">
    <location>
        <begin position="118"/>
        <end position="141"/>
    </location>
</feature>
<reference evidence="3" key="1">
    <citation type="submission" date="2020-07" db="EMBL/GenBank/DDBJ databases">
        <authorList>
            <person name="Ferguson B K."/>
        </authorList>
    </citation>
    <scope>NUCLEOTIDE SEQUENCE</scope>
    <source>
        <strain evidence="3">L06</strain>
    </source>
</reference>
<feature type="signal peptide" evidence="2">
    <location>
        <begin position="1"/>
        <end position="21"/>
    </location>
</feature>
<dbReference type="AlphaFoldDB" id="A0A6V7KHR1"/>
<evidence type="ECO:0000256" key="1">
    <source>
        <dbReference type="SAM" id="MobiDB-lite"/>
    </source>
</evidence>
<sequence>MIIINMLLILILGLLPAVVFGAGIGTAWDISPKEKDVQAAHPAWSKSDLSAFEIRTISGVGAIDSSESSKPQAREIDDMANDYTPEILFDQPLFKGIVRKPKQHPDVEMLPGPWEKTRKEERLGRSRQGCPESLENEDVGSIHEKPRIRREIMNEEGAMQEKIIGTKNMREGRSSSPESWSKQPLSVEFRHRTNLEGLSAEDEEPFKSSMRGGHRAPQADFVTANRRSFSSEARESRDLPVARNYEEGAHRYNSFRDYRDYDLSQYSRGYFYPDNFRTERDYFIRGVNEPVLAPDRYRIEDYDMYRNRPTPKPKRIIYYATLPEIVRKPIDTRRLPYDYRTGYDDLSRASAIPPITRDPLYRRTPELKYRYRDYSYNSYDPYAKPTNYWDRRPYHPHDRIDESRYREQDLDHASFKELPNTDDSYSKFDNNYLEEKMPWPVKIGTEINIKESERVTGRKVLGQNQDYERLRKNSRMRERDGDADAITQVEKSRD</sequence>